<accession>A0A9W7CG54</accession>
<evidence type="ECO:0000313" key="1">
    <source>
        <dbReference type="EMBL" id="GMF32439.1"/>
    </source>
</evidence>
<dbReference type="AlphaFoldDB" id="A0A9W7CG54"/>
<sequence length="225" mass="25572">MTSGLLVRKWAMFMRPAELNLKHTTNAIKCTATLPDVVITEPLVDSIDHEDLRFFPRRHGTTIESVLNYEHDNNQYLHEGTTDQSEDTSRMPAKTTFAFSSFRCRSSARLQVSADWLKSVRCEPVIPIWRCGLSAVRHLGLQTVHMGRKLWTNSEVHLLLDYLGQDLAAYTAGVNERFYANDKLHLEAADYTKSASQIKTKLGELERSHKAYKLSSALYRANASK</sequence>
<comment type="caution">
    <text evidence="1">The sequence shown here is derived from an EMBL/GenBank/DDBJ whole genome shotgun (WGS) entry which is preliminary data.</text>
</comment>
<gene>
    <name evidence="1" type="ORF">Pfra01_000772800</name>
</gene>
<dbReference type="OrthoDB" id="124112at2759"/>
<organism evidence="1 2">
    <name type="scientific">Phytophthora fragariaefolia</name>
    <dbReference type="NCBI Taxonomy" id="1490495"/>
    <lineage>
        <taxon>Eukaryota</taxon>
        <taxon>Sar</taxon>
        <taxon>Stramenopiles</taxon>
        <taxon>Oomycota</taxon>
        <taxon>Peronosporomycetes</taxon>
        <taxon>Peronosporales</taxon>
        <taxon>Peronosporaceae</taxon>
        <taxon>Phytophthora</taxon>
    </lineage>
</organism>
<proteinExistence type="predicted"/>
<reference evidence="1" key="1">
    <citation type="submission" date="2023-04" db="EMBL/GenBank/DDBJ databases">
        <title>Phytophthora fragariaefolia NBRC 109709.</title>
        <authorList>
            <person name="Ichikawa N."/>
            <person name="Sato H."/>
            <person name="Tonouchi N."/>
        </authorList>
    </citation>
    <scope>NUCLEOTIDE SEQUENCE</scope>
    <source>
        <strain evidence="1">NBRC 109709</strain>
    </source>
</reference>
<dbReference type="EMBL" id="BSXT01000687">
    <property type="protein sequence ID" value="GMF32439.1"/>
    <property type="molecule type" value="Genomic_DNA"/>
</dbReference>
<evidence type="ECO:0000313" key="2">
    <source>
        <dbReference type="Proteomes" id="UP001165121"/>
    </source>
</evidence>
<keyword evidence="2" id="KW-1185">Reference proteome</keyword>
<protein>
    <submittedName>
        <fullName evidence="1">Unnamed protein product</fullName>
    </submittedName>
</protein>
<dbReference type="Proteomes" id="UP001165121">
    <property type="component" value="Unassembled WGS sequence"/>
</dbReference>
<name>A0A9W7CG54_9STRA</name>